<dbReference type="EMBL" id="BMWX01000003">
    <property type="protein sequence ID" value="GGZ28153.1"/>
    <property type="molecule type" value="Genomic_DNA"/>
</dbReference>
<dbReference type="Proteomes" id="UP000619457">
    <property type="component" value="Unassembled WGS sequence"/>
</dbReference>
<evidence type="ECO:0000313" key="2">
    <source>
        <dbReference type="Proteomes" id="UP000619457"/>
    </source>
</evidence>
<dbReference type="AlphaFoldDB" id="A0A918PZ15"/>
<sequence length="128" mass="14416">MRLIIISMAILCFSCISGNEDRNPEINFKANSTTGEVLLYVLTTDYSQNRVIDSLVIHLPENGTTINQKWKPNLGTGDGHIICGLVDNKDIRDTVAYYRVSYPGAMIHRDFTITTYLDKISVQADNFK</sequence>
<name>A0A918PZ15_9BACT</name>
<keyword evidence="2" id="KW-1185">Reference proteome</keyword>
<accession>A0A918PZ15</accession>
<evidence type="ECO:0000313" key="1">
    <source>
        <dbReference type="EMBL" id="GGZ28153.1"/>
    </source>
</evidence>
<reference evidence="1" key="2">
    <citation type="submission" date="2020-09" db="EMBL/GenBank/DDBJ databases">
        <authorList>
            <person name="Sun Q."/>
            <person name="Kim S."/>
        </authorList>
    </citation>
    <scope>NUCLEOTIDE SEQUENCE</scope>
    <source>
        <strain evidence="1">KCTC 12368</strain>
    </source>
</reference>
<gene>
    <name evidence="1" type="ORF">GCM10007049_21340</name>
</gene>
<organism evidence="1 2">
    <name type="scientific">Echinicola pacifica</name>
    <dbReference type="NCBI Taxonomy" id="346377"/>
    <lineage>
        <taxon>Bacteria</taxon>
        <taxon>Pseudomonadati</taxon>
        <taxon>Bacteroidota</taxon>
        <taxon>Cytophagia</taxon>
        <taxon>Cytophagales</taxon>
        <taxon>Cyclobacteriaceae</taxon>
        <taxon>Echinicola</taxon>
    </lineage>
</organism>
<protein>
    <submittedName>
        <fullName evidence="1">Uncharacterized protein</fullName>
    </submittedName>
</protein>
<reference evidence="1" key="1">
    <citation type="journal article" date="2014" name="Int. J. Syst. Evol. Microbiol.">
        <title>Complete genome sequence of Corynebacterium casei LMG S-19264T (=DSM 44701T), isolated from a smear-ripened cheese.</title>
        <authorList>
            <consortium name="US DOE Joint Genome Institute (JGI-PGF)"/>
            <person name="Walter F."/>
            <person name="Albersmeier A."/>
            <person name="Kalinowski J."/>
            <person name="Ruckert C."/>
        </authorList>
    </citation>
    <scope>NUCLEOTIDE SEQUENCE</scope>
    <source>
        <strain evidence="1">KCTC 12368</strain>
    </source>
</reference>
<comment type="caution">
    <text evidence="1">The sequence shown here is derived from an EMBL/GenBank/DDBJ whole genome shotgun (WGS) entry which is preliminary data.</text>
</comment>
<proteinExistence type="predicted"/>
<dbReference type="RefSeq" id="WP_044201868.1">
    <property type="nucleotide sequence ID" value="NZ_BMWX01000003.1"/>
</dbReference>